<keyword evidence="3" id="KW-1185">Reference proteome</keyword>
<dbReference type="GO" id="GO:0032259">
    <property type="term" value="P:methylation"/>
    <property type="evidence" value="ECO:0007669"/>
    <property type="project" value="UniProtKB-KW"/>
</dbReference>
<accession>U4KTR9</accession>
<reference evidence="2 3" key="1">
    <citation type="journal article" date="2013" name="PLoS Genet.">
        <title>The genome and development-dependent transcriptomes of Pyronema confluens: a window into fungal evolution.</title>
        <authorList>
            <person name="Traeger S."/>
            <person name="Altegoer F."/>
            <person name="Freitag M."/>
            <person name="Gabaldon T."/>
            <person name="Kempken F."/>
            <person name="Kumar A."/>
            <person name="Marcet-Houben M."/>
            <person name="Poggeler S."/>
            <person name="Stajich J.E."/>
            <person name="Nowrousian M."/>
        </authorList>
    </citation>
    <scope>NUCLEOTIDE SEQUENCE [LARGE SCALE GENOMIC DNA]</scope>
    <source>
        <strain evidence="3">CBS 100304</strain>
        <tissue evidence="2">Vegetative mycelium</tissue>
    </source>
</reference>
<evidence type="ECO:0000256" key="1">
    <source>
        <dbReference type="SAM" id="MobiDB-lite"/>
    </source>
</evidence>
<feature type="compositionally biased region" description="Basic and acidic residues" evidence="1">
    <location>
        <begin position="76"/>
        <end position="88"/>
    </location>
</feature>
<proteinExistence type="predicted"/>
<dbReference type="PANTHER" id="PTHR43591">
    <property type="entry name" value="METHYLTRANSFERASE"/>
    <property type="match status" value="1"/>
</dbReference>
<keyword evidence="2" id="KW-0808">Transferase</keyword>
<dbReference type="EMBL" id="HF935198">
    <property type="protein sequence ID" value="CCX04308.1"/>
    <property type="molecule type" value="Genomic_DNA"/>
</dbReference>
<dbReference type="Proteomes" id="UP000018144">
    <property type="component" value="Unassembled WGS sequence"/>
</dbReference>
<dbReference type="AlphaFoldDB" id="U4KTR9"/>
<feature type="compositionally biased region" description="Acidic residues" evidence="1">
    <location>
        <begin position="301"/>
        <end position="312"/>
    </location>
</feature>
<name>U4KTR9_PYROM</name>
<sequence>MATMAITEHMHRSSSHTESEFEFHTVTMDYRTVAEIDDAGSVITVDSLYSFKPRDTDGDRYSHSSRLDSSDCGCNSDHDDHGDHKETSKPRQIEINGCKYHPNLPCECINTIIEVDTESNWSFKLKPTGLENKECGCNIECDCNTQIEVDDVSESNDVLWGLGAKACGCNLECDCDEVLEAGDEDDESVYTDSNWSYHPGRDKDCECNLECECDMEIAVDTQSNWSFKIGDDKDCGCNLPCDCGTTIAVDRNYVYRPQRKARHERAKSYLKRVPAKPVELQEPKECGCNLECDCDQVIEAGDGEESDSDESDSSGAESLDGSVHDYLFENGRRYHTYFGENKNLLPIDELESDRQNLHHDVFRVLLDNRLHLAPLENPASILDIGCGTGQWAMDMAEKYPDCEVMGVDLSPIQPTTVPINLTFSLDDVERQWAFGENKFDFIHIRNLAQGISDWKSVITQAYAALKPGGFIELSELETTAHCDENEGLPDTNEIKIFMDRLNSALLKLDRSPATKESMISYLMGADFINVKATSFKHPFGPWSEDEKLKKVGVMNEENCETMFTAYGLAAFTRVLEMEVGDAVEICQDAYYAEGKAYSSFHVVYAQKPGAD</sequence>
<dbReference type="STRING" id="1076935.U4KTR9"/>
<feature type="compositionally biased region" description="Basic and acidic residues" evidence="1">
    <location>
        <begin position="57"/>
        <end position="69"/>
    </location>
</feature>
<dbReference type="CDD" id="cd02440">
    <property type="entry name" value="AdoMet_MTases"/>
    <property type="match status" value="1"/>
</dbReference>
<dbReference type="GO" id="GO:0008168">
    <property type="term" value="F:methyltransferase activity"/>
    <property type="evidence" value="ECO:0007669"/>
    <property type="project" value="UniProtKB-KW"/>
</dbReference>
<dbReference type="SUPFAM" id="SSF53335">
    <property type="entry name" value="S-adenosyl-L-methionine-dependent methyltransferases"/>
    <property type="match status" value="1"/>
</dbReference>
<evidence type="ECO:0000313" key="3">
    <source>
        <dbReference type="Proteomes" id="UP000018144"/>
    </source>
</evidence>
<evidence type="ECO:0000313" key="2">
    <source>
        <dbReference type="EMBL" id="CCX04308.1"/>
    </source>
</evidence>
<feature type="region of interest" description="Disordered" evidence="1">
    <location>
        <begin position="301"/>
        <end position="321"/>
    </location>
</feature>
<dbReference type="PANTHER" id="PTHR43591:SF24">
    <property type="entry name" value="2-METHOXY-6-POLYPRENYL-1,4-BENZOQUINOL METHYLASE, MITOCHONDRIAL"/>
    <property type="match status" value="1"/>
</dbReference>
<feature type="region of interest" description="Disordered" evidence="1">
    <location>
        <begin position="57"/>
        <end position="88"/>
    </location>
</feature>
<dbReference type="Pfam" id="PF13489">
    <property type="entry name" value="Methyltransf_23"/>
    <property type="match status" value="1"/>
</dbReference>
<dbReference type="OrthoDB" id="2013972at2759"/>
<gene>
    <name evidence="2" type="ORF">PCON_01813</name>
</gene>
<keyword evidence="2" id="KW-0489">Methyltransferase</keyword>
<protein>
    <submittedName>
        <fullName evidence="2">Similar to Trans-aconitate 2-methyltransferase acc. no. B1LXF6</fullName>
    </submittedName>
</protein>
<dbReference type="Gene3D" id="3.40.50.150">
    <property type="entry name" value="Vaccinia Virus protein VP39"/>
    <property type="match status" value="1"/>
</dbReference>
<organism evidence="2 3">
    <name type="scientific">Pyronema omphalodes (strain CBS 100304)</name>
    <name type="common">Pyronema confluens</name>
    <dbReference type="NCBI Taxonomy" id="1076935"/>
    <lineage>
        <taxon>Eukaryota</taxon>
        <taxon>Fungi</taxon>
        <taxon>Dikarya</taxon>
        <taxon>Ascomycota</taxon>
        <taxon>Pezizomycotina</taxon>
        <taxon>Pezizomycetes</taxon>
        <taxon>Pezizales</taxon>
        <taxon>Pyronemataceae</taxon>
        <taxon>Pyronema</taxon>
    </lineage>
</organism>
<dbReference type="InterPro" id="IPR029063">
    <property type="entry name" value="SAM-dependent_MTases_sf"/>
</dbReference>